<keyword evidence="1" id="KW-1133">Transmembrane helix</keyword>
<proteinExistence type="predicted"/>
<dbReference type="AlphaFoldDB" id="A0A9D2RVJ9"/>
<comment type="caution">
    <text evidence="2">The sequence shown here is derived from an EMBL/GenBank/DDBJ whole genome shotgun (WGS) entry which is preliminary data.</text>
</comment>
<reference evidence="2" key="2">
    <citation type="submission" date="2021-04" db="EMBL/GenBank/DDBJ databases">
        <authorList>
            <person name="Gilroy R."/>
        </authorList>
    </citation>
    <scope>NUCLEOTIDE SEQUENCE</scope>
    <source>
        <strain evidence="2">ChiSjej1B19-5720</strain>
    </source>
</reference>
<evidence type="ECO:0000313" key="2">
    <source>
        <dbReference type="EMBL" id="HJB27781.1"/>
    </source>
</evidence>
<accession>A0A9D2RVJ9</accession>
<organism evidence="2 3">
    <name type="scientific">Candidatus Blautia faecavium</name>
    <dbReference type="NCBI Taxonomy" id="2838487"/>
    <lineage>
        <taxon>Bacteria</taxon>
        <taxon>Bacillati</taxon>
        <taxon>Bacillota</taxon>
        <taxon>Clostridia</taxon>
        <taxon>Lachnospirales</taxon>
        <taxon>Lachnospiraceae</taxon>
        <taxon>Blautia</taxon>
    </lineage>
</organism>
<evidence type="ECO:0000256" key="1">
    <source>
        <dbReference type="SAM" id="Phobius"/>
    </source>
</evidence>
<keyword evidence="1" id="KW-0812">Transmembrane</keyword>
<reference evidence="2" key="1">
    <citation type="journal article" date="2021" name="PeerJ">
        <title>Extensive microbial diversity within the chicken gut microbiome revealed by metagenomics and culture.</title>
        <authorList>
            <person name="Gilroy R."/>
            <person name="Ravi A."/>
            <person name="Getino M."/>
            <person name="Pursley I."/>
            <person name="Horton D.L."/>
            <person name="Alikhan N.F."/>
            <person name="Baker D."/>
            <person name="Gharbi K."/>
            <person name="Hall N."/>
            <person name="Watson M."/>
            <person name="Adriaenssens E.M."/>
            <person name="Foster-Nyarko E."/>
            <person name="Jarju S."/>
            <person name="Secka A."/>
            <person name="Antonio M."/>
            <person name="Oren A."/>
            <person name="Chaudhuri R.R."/>
            <person name="La Ragione R."/>
            <person name="Hildebrand F."/>
            <person name="Pallen M.J."/>
        </authorList>
    </citation>
    <scope>NUCLEOTIDE SEQUENCE</scope>
    <source>
        <strain evidence="2">ChiSjej1B19-5720</strain>
    </source>
</reference>
<dbReference type="Gene3D" id="3.80.10.10">
    <property type="entry name" value="Ribonuclease Inhibitor"/>
    <property type="match status" value="1"/>
</dbReference>
<gene>
    <name evidence="2" type="ORF">IAA06_03180</name>
</gene>
<dbReference type="InterPro" id="IPR032675">
    <property type="entry name" value="LRR_dom_sf"/>
</dbReference>
<protein>
    <submittedName>
        <fullName evidence="2">Leucine-rich repeat domain-containing protein</fullName>
    </submittedName>
</protein>
<dbReference type="EMBL" id="DWYZ01000070">
    <property type="protein sequence ID" value="HJB27781.1"/>
    <property type="molecule type" value="Genomic_DNA"/>
</dbReference>
<keyword evidence="1" id="KW-0472">Membrane</keyword>
<feature type="transmembrane region" description="Helical" evidence="1">
    <location>
        <begin position="6"/>
        <end position="24"/>
    </location>
</feature>
<dbReference type="Proteomes" id="UP000823842">
    <property type="component" value="Unassembled WGS sequence"/>
</dbReference>
<name>A0A9D2RVJ9_9FIRM</name>
<sequence>MDRKKILYLVIAGILVVLLGKTYLQEQQQKKLMDLPLQTIQVSFNGEIAPNEKLTRRMVKVEALTTSGVTYEVDAYTVDNDQAPEHGASFRVTVAYLGAEQTIDVPITRTKVVDYSIGYPEQDSVLATVYSNGDLEFSGEGDVLTFDGDQVPWRDDEYTHVFFGSAVNVENMDYWFANNEELLECQSIPKNVVSMAGTFSGCTSMQATPELFRCKELRILDNAFQDCTALTKADTLPINVTSAKETFSGCVSMADAPDLSKAANLQSIDGICEGCTSMVSAPMLPTSVISMPNAFSGCINIHETAPYPAHVEDIREAYKGCIALMTSHPIPETVTRYERCYEGCKSLNGTLEINTDSEAYNNLLDNAATSGKELKLSGNSGHLIDIQLSTAGNNNIILADPDQAALQEQRLATELEAAGRTLLG</sequence>
<evidence type="ECO:0000313" key="3">
    <source>
        <dbReference type="Proteomes" id="UP000823842"/>
    </source>
</evidence>